<dbReference type="Gene3D" id="3.10.110.10">
    <property type="entry name" value="Ubiquitin Conjugating Enzyme"/>
    <property type="match status" value="1"/>
</dbReference>
<reference evidence="7 8" key="1">
    <citation type="submission" date="2020-06" db="EMBL/GenBank/DDBJ databases">
        <authorList>
            <consortium name="Wellcome Sanger Institute Data Sharing"/>
        </authorList>
    </citation>
    <scope>NUCLEOTIDE SEQUENCE [LARGE SCALE GENOMIC DNA]</scope>
</reference>
<dbReference type="GO" id="GO:0005737">
    <property type="term" value="C:cytoplasm"/>
    <property type="evidence" value="ECO:0007669"/>
    <property type="project" value="UniProtKB-SubCell"/>
</dbReference>
<gene>
    <name evidence="7" type="primary">RWDD3</name>
</gene>
<dbReference type="SUPFAM" id="SSF54495">
    <property type="entry name" value="UBC-like"/>
    <property type="match status" value="1"/>
</dbReference>
<dbReference type="InterPro" id="IPR016135">
    <property type="entry name" value="UBQ-conjugating_enzyme/RWD"/>
</dbReference>
<protein>
    <recommendedName>
        <fullName evidence="3">RWD domain-containing protein 3</fullName>
    </recommendedName>
</protein>
<feature type="domain" description="RWD" evidence="6">
    <location>
        <begin position="5"/>
        <end position="107"/>
    </location>
</feature>
<dbReference type="CDD" id="cd24164">
    <property type="entry name" value="RWDD3_C"/>
    <property type="match status" value="1"/>
</dbReference>
<dbReference type="Ensembl" id="ENSDCDT00010042998.1">
    <property type="protein sequence ID" value="ENSDCDP00010034478.1"/>
    <property type="gene ID" value="ENSDCDG00010022262.1"/>
</dbReference>
<dbReference type="InterPro" id="IPR038840">
    <property type="entry name" value="RWDD3"/>
</dbReference>
<dbReference type="AlphaFoldDB" id="A0AAY4CMY7"/>
<dbReference type="PANTHER" id="PTHR15628:SF1">
    <property type="entry name" value="RWD DOMAIN-CONTAINING PROTEIN 3"/>
    <property type="match status" value="1"/>
</dbReference>
<reference evidence="7" key="2">
    <citation type="submission" date="2025-08" db="UniProtKB">
        <authorList>
            <consortium name="Ensembl"/>
        </authorList>
    </citation>
    <scope>IDENTIFICATION</scope>
</reference>
<dbReference type="GO" id="GO:0005634">
    <property type="term" value="C:nucleus"/>
    <property type="evidence" value="ECO:0007669"/>
    <property type="project" value="UniProtKB-SubCell"/>
</dbReference>
<evidence type="ECO:0000256" key="2">
    <source>
        <dbReference type="ARBA" id="ARBA00004496"/>
    </source>
</evidence>
<organism evidence="7 8">
    <name type="scientific">Denticeps clupeoides</name>
    <name type="common">denticle herring</name>
    <dbReference type="NCBI Taxonomy" id="299321"/>
    <lineage>
        <taxon>Eukaryota</taxon>
        <taxon>Metazoa</taxon>
        <taxon>Chordata</taxon>
        <taxon>Craniata</taxon>
        <taxon>Vertebrata</taxon>
        <taxon>Euteleostomi</taxon>
        <taxon>Actinopterygii</taxon>
        <taxon>Neopterygii</taxon>
        <taxon>Teleostei</taxon>
        <taxon>Clupei</taxon>
        <taxon>Clupeiformes</taxon>
        <taxon>Denticipitoidei</taxon>
        <taxon>Denticipitidae</taxon>
        <taxon>Denticeps</taxon>
    </lineage>
</organism>
<evidence type="ECO:0000313" key="7">
    <source>
        <dbReference type="Ensembl" id="ENSDCDP00010034478.1"/>
    </source>
</evidence>
<keyword evidence="5" id="KW-0539">Nucleus</keyword>
<dbReference type="Pfam" id="PF05773">
    <property type="entry name" value="RWD"/>
    <property type="match status" value="1"/>
</dbReference>
<name>A0AAY4CMY7_9TELE</name>
<keyword evidence="4" id="KW-0963">Cytoplasm</keyword>
<evidence type="ECO:0000256" key="3">
    <source>
        <dbReference type="ARBA" id="ARBA00015444"/>
    </source>
</evidence>
<dbReference type="Proteomes" id="UP000694580">
    <property type="component" value="Chromosome 13"/>
</dbReference>
<accession>A0AAY4CMY7</accession>
<dbReference type="InterPro" id="IPR006575">
    <property type="entry name" value="RWD_dom"/>
</dbReference>
<comment type="subcellular location">
    <subcellularLocation>
        <location evidence="2">Cytoplasm</location>
    </subcellularLocation>
    <subcellularLocation>
        <location evidence="1">Nucleus</location>
    </subcellularLocation>
</comment>
<dbReference type="GeneTree" id="ENSGT00390000000954"/>
<sequence length="283" mass="32327">MSASDEVSALSAIYCKKDEFLLLEESGDRGYVFCVNTLLEGRPVSVLFRLPPEYPRCVPEICVRSEDLSRARCQEVKERLQEKAARLLPEPMVQELLLFLQQGSSDWTTAASPARPDAPQQDMWTALLLLDHMRSRAKYIKTVERFAANLHLTGRLFVGKPILIILQGTRGNVKECIKLQKTVKVDVDSAGKRCKERMMTVLWESQLTEDQKQLPTFEVKEFSSIEELEREFETDVMFSLLPSGRSFHSIRTVTARHCKSFFSQVVRALIALSLLKKKKKKNS</sequence>
<evidence type="ECO:0000259" key="6">
    <source>
        <dbReference type="PROSITE" id="PS50908"/>
    </source>
</evidence>
<reference evidence="7" key="3">
    <citation type="submission" date="2025-09" db="UniProtKB">
        <authorList>
            <consortium name="Ensembl"/>
        </authorList>
    </citation>
    <scope>IDENTIFICATION</scope>
</reference>
<evidence type="ECO:0000256" key="1">
    <source>
        <dbReference type="ARBA" id="ARBA00004123"/>
    </source>
</evidence>
<evidence type="ECO:0000256" key="4">
    <source>
        <dbReference type="ARBA" id="ARBA00022490"/>
    </source>
</evidence>
<dbReference type="PANTHER" id="PTHR15628">
    <property type="entry name" value="RWD DOMAIN-CONTAINING PROTEIN 3"/>
    <property type="match status" value="1"/>
</dbReference>
<keyword evidence="8" id="KW-1185">Reference proteome</keyword>
<dbReference type="GO" id="GO:1902073">
    <property type="term" value="P:positive regulation of hypoxia-inducible factor-1alpha signaling pathway"/>
    <property type="evidence" value="ECO:0007669"/>
    <property type="project" value="InterPro"/>
</dbReference>
<dbReference type="PROSITE" id="PS50908">
    <property type="entry name" value="RWD"/>
    <property type="match status" value="1"/>
</dbReference>
<proteinExistence type="predicted"/>
<evidence type="ECO:0000313" key="8">
    <source>
        <dbReference type="Proteomes" id="UP000694580"/>
    </source>
</evidence>
<evidence type="ECO:0000256" key="5">
    <source>
        <dbReference type="ARBA" id="ARBA00023242"/>
    </source>
</evidence>
<dbReference type="SMART" id="SM00591">
    <property type="entry name" value="RWD"/>
    <property type="match status" value="1"/>
</dbReference>
<dbReference type="GO" id="GO:0033235">
    <property type="term" value="P:positive regulation of protein sumoylation"/>
    <property type="evidence" value="ECO:0007669"/>
    <property type="project" value="InterPro"/>
</dbReference>